<dbReference type="PROSITE" id="PS51417">
    <property type="entry name" value="ARF"/>
    <property type="match status" value="1"/>
</dbReference>
<sequence length="167" mass="19188">MLGLDGAGKTQLLYQLQAQNQIISQPTTRVNVQTIHLQNNSSISVWDMGGHPQLRVLWFYYLQNTQIVIYVVDSADRDPNRIQQSKNELERLLNHQELENIPFIILFNKTDLPQAMNIEEIQEKFNITIGSKQTVTSHKIIATQITAISNTCVKEEVIKLLEKVIFE</sequence>
<keyword evidence="5 11" id="KW-0547">Nucleotide-binding</keyword>
<dbReference type="InterPro" id="IPR024156">
    <property type="entry name" value="Small_GTPase_ARF"/>
</dbReference>
<evidence type="ECO:0000256" key="4">
    <source>
        <dbReference type="ARBA" id="ARBA00022707"/>
    </source>
</evidence>
<dbReference type="EMBL" id="CATOUU010000959">
    <property type="protein sequence ID" value="CAI9962605.1"/>
    <property type="molecule type" value="Genomic_DNA"/>
</dbReference>
<feature type="binding site" evidence="11">
    <location>
        <begin position="3"/>
        <end position="10"/>
    </location>
    <ligand>
        <name>GTP</name>
        <dbReference type="ChEBI" id="CHEBI:37565"/>
    </ligand>
</feature>
<dbReference type="GO" id="GO:0046872">
    <property type="term" value="F:metal ion binding"/>
    <property type="evidence" value="ECO:0007669"/>
    <property type="project" value="UniProtKB-KW"/>
</dbReference>
<proteinExistence type="inferred from homology"/>
<evidence type="ECO:0000256" key="12">
    <source>
        <dbReference type="PIRSR" id="PIRSR606689-2"/>
    </source>
</evidence>
<evidence type="ECO:0000256" key="1">
    <source>
        <dbReference type="ARBA" id="ARBA00004555"/>
    </source>
</evidence>
<keyword evidence="17" id="KW-1185">Reference proteome</keyword>
<dbReference type="SMART" id="SM00177">
    <property type="entry name" value="ARF"/>
    <property type="match status" value="1"/>
</dbReference>
<keyword evidence="7" id="KW-0653">Protein transport</keyword>
<dbReference type="AlphaFoldDB" id="A0AA86NVM9"/>
<evidence type="ECO:0000256" key="5">
    <source>
        <dbReference type="ARBA" id="ARBA00022741"/>
    </source>
</evidence>
<dbReference type="GO" id="GO:0005794">
    <property type="term" value="C:Golgi apparatus"/>
    <property type="evidence" value="ECO:0007669"/>
    <property type="project" value="UniProtKB-SubCell"/>
</dbReference>
<organism evidence="13">
    <name type="scientific">Hexamita inflata</name>
    <dbReference type="NCBI Taxonomy" id="28002"/>
    <lineage>
        <taxon>Eukaryota</taxon>
        <taxon>Metamonada</taxon>
        <taxon>Diplomonadida</taxon>
        <taxon>Hexamitidae</taxon>
        <taxon>Hexamitinae</taxon>
        <taxon>Hexamita</taxon>
    </lineage>
</organism>
<name>A0AA86NVM9_9EUKA</name>
<evidence type="ECO:0000256" key="6">
    <source>
        <dbReference type="ARBA" id="ARBA00022892"/>
    </source>
</evidence>
<gene>
    <name evidence="13" type="ORF">HINF_LOCUS13657</name>
    <name evidence="15" type="ORF">HINF_LOCUS32807</name>
    <name evidence="14" type="ORF">HINF_LOCUS50250</name>
    <name evidence="16" type="ORF">HINF_LOCUS74728</name>
</gene>
<evidence type="ECO:0000256" key="7">
    <source>
        <dbReference type="ARBA" id="ARBA00022927"/>
    </source>
</evidence>
<dbReference type="Proteomes" id="UP001642409">
    <property type="component" value="Unassembled WGS sequence"/>
</dbReference>
<evidence type="ECO:0000313" key="16">
    <source>
        <dbReference type="EMBL" id="CAL6107940.1"/>
    </source>
</evidence>
<dbReference type="InterPro" id="IPR005225">
    <property type="entry name" value="Small_GTP-bd"/>
</dbReference>
<dbReference type="CDD" id="cd00878">
    <property type="entry name" value="Arf_Arl"/>
    <property type="match status" value="1"/>
</dbReference>
<feature type="binding site" evidence="11">
    <location>
        <position position="50"/>
    </location>
    <ligand>
        <name>GTP</name>
        <dbReference type="ChEBI" id="CHEBI:37565"/>
    </ligand>
</feature>
<dbReference type="EMBL" id="CATOUU010000355">
    <property type="protein sequence ID" value="CAI9926012.1"/>
    <property type="molecule type" value="Genomic_DNA"/>
</dbReference>
<keyword evidence="9 11" id="KW-0342">GTP-binding</keyword>
<evidence type="ECO:0000313" key="14">
    <source>
        <dbReference type="EMBL" id="CAI9962605.1"/>
    </source>
</evidence>
<keyword evidence="3" id="KW-0813">Transport</keyword>
<feature type="binding site" evidence="12">
    <location>
        <position position="27"/>
    </location>
    <ligand>
        <name>Mg(2+)</name>
        <dbReference type="ChEBI" id="CHEBI:18420"/>
    </ligand>
</feature>
<evidence type="ECO:0000256" key="9">
    <source>
        <dbReference type="ARBA" id="ARBA00023134"/>
    </source>
</evidence>
<reference evidence="15 17" key="2">
    <citation type="submission" date="2024-07" db="EMBL/GenBank/DDBJ databases">
        <authorList>
            <person name="Akdeniz Z."/>
        </authorList>
    </citation>
    <scope>NUCLEOTIDE SEQUENCE [LARGE SCALE GENOMIC DNA]</scope>
</reference>
<dbReference type="PANTHER" id="PTHR11711">
    <property type="entry name" value="ADP RIBOSYLATION FACTOR-RELATED"/>
    <property type="match status" value="1"/>
</dbReference>
<dbReference type="FunFam" id="3.40.50.300:FF:003500">
    <property type="entry name" value="ADP-ribosylation factor 1"/>
    <property type="match status" value="1"/>
</dbReference>
<dbReference type="GO" id="GO:0005525">
    <property type="term" value="F:GTP binding"/>
    <property type="evidence" value="ECO:0007669"/>
    <property type="project" value="UniProtKB-KW"/>
</dbReference>
<dbReference type="EMBL" id="CAXDID020000643">
    <property type="protein sequence ID" value="CAL6107940.1"/>
    <property type="molecule type" value="Genomic_DNA"/>
</dbReference>
<reference evidence="13" key="1">
    <citation type="submission" date="2023-06" db="EMBL/GenBank/DDBJ databases">
        <authorList>
            <person name="Kurt Z."/>
        </authorList>
    </citation>
    <scope>NUCLEOTIDE SEQUENCE</scope>
</reference>
<dbReference type="InterPro" id="IPR006689">
    <property type="entry name" value="Small_GTPase_ARF/SAR"/>
</dbReference>
<evidence type="ECO:0000256" key="10">
    <source>
        <dbReference type="ARBA" id="ARBA00023288"/>
    </source>
</evidence>
<keyword evidence="12" id="KW-0479">Metal-binding</keyword>
<comment type="subcellular location">
    <subcellularLocation>
        <location evidence="1">Golgi apparatus</location>
    </subcellularLocation>
</comment>
<keyword evidence="6" id="KW-0931">ER-Golgi transport</keyword>
<comment type="caution">
    <text evidence="13">The sequence shown here is derived from an EMBL/GenBank/DDBJ whole genome shotgun (WGS) entry which is preliminary data.</text>
</comment>
<evidence type="ECO:0000313" key="13">
    <source>
        <dbReference type="EMBL" id="CAI9926012.1"/>
    </source>
</evidence>
<protein>
    <submittedName>
        <fullName evidence="13">ADP-ribosylation factor</fullName>
    </submittedName>
    <submittedName>
        <fullName evidence="15">ADP-ribosylation_factor</fullName>
    </submittedName>
</protein>
<keyword evidence="12" id="KW-0460">Magnesium</keyword>
<evidence type="ECO:0000256" key="11">
    <source>
        <dbReference type="PIRSR" id="PIRSR606689-1"/>
    </source>
</evidence>
<accession>A0AA86NVM9</accession>
<dbReference type="Pfam" id="PF00025">
    <property type="entry name" value="Arf"/>
    <property type="match status" value="1"/>
</dbReference>
<keyword evidence="4" id="KW-0519">Myristate</keyword>
<dbReference type="InterPro" id="IPR027417">
    <property type="entry name" value="P-loop_NTPase"/>
</dbReference>
<dbReference type="GO" id="GO:0015031">
    <property type="term" value="P:protein transport"/>
    <property type="evidence" value="ECO:0007669"/>
    <property type="project" value="UniProtKB-KW"/>
</dbReference>
<dbReference type="SMART" id="SM00178">
    <property type="entry name" value="SAR"/>
    <property type="match status" value="1"/>
</dbReference>
<feature type="binding site" evidence="12">
    <location>
        <position position="10"/>
    </location>
    <ligand>
        <name>Mg(2+)</name>
        <dbReference type="ChEBI" id="CHEBI:18420"/>
    </ligand>
</feature>
<dbReference type="GO" id="GO:0003924">
    <property type="term" value="F:GTPase activity"/>
    <property type="evidence" value="ECO:0007669"/>
    <property type="project" value="InterPro"/>
</dbReference>
<keyword evidence="8" id="KW-0333">Golgi apparatus</keyword>
<dbReference type="GO" id="GO:0016192">
    <property type="term" value="P:vesicle-mediated transport"/>
    <property type="evidence" value="ECO:0007669"/>
    <property type="project" value="UniProtKB-KW"/>
</dbReference>
<dbReference type="NCBIfam" id="TIGR00231">
    <property type="entry name" value="small_GTP"/>
    <property type="match status" value="1"/>
</dbReference>
<evidence type="ECO:0000313" key="17">
    <source>
        <dbReference type="Proteomes" id="UP001642409"/>
    </source>
</evidence>
<feature type="binding site" evidence="11">
    <location>
        <begin position="108"/>
        <end position="111"/>
    </location>
    <ligand>
        <name>GTP</name>
        <dbReference type="ChEBI" id="CHEBI:37565"/>
    </ligand>
</feature>
<evidence type="ECO:0000313" key="15">
    <source>
        <dbReference type="EMBL" id="CAL6029930.1"/>
    </source>
</evidence>
<evidence type="ECO:0000256" key="2">
    <source>
        <dbReference type="ARBA" id="ARBA00010290"/>
    </source>
</evidence>
<evidence type="ECO:0000256" key="3">
    <source>
        <dbReference type="ARBA" id="ARBA00022448"/>
    </source>
</evidence>
<dbReference type="SUPFAM" id="SSF52540">
    <property type="entry name" value="P-loop containing nucleoside triphosphate hydrolases"/>
    <property type="match status" value="1"/>
</dbReference>
<comment type="similarity">
    <text evidence="2">Belongs to the small GTPase superfamily. Arf family.</text>
</comment>
<evidence type="ECO:0000256" key="8">
    <source>
        <dbReference type="ARBA" id="ARBA00023034"/>
    </source>
</evidence>
<dbReference type="EMBL" id="CAXDID020000113">
    <property type="protein sequence ID" value="CAL6029930.1"/>
    <property type="molecule type" value="Genomic_DNA"/>
</dbReference>
<dbReference type="Gene3D" id="3.40.50.300">
    <property type="entry name" value="P-loop containing nucleotide triphosphate hydrolases"/>
    <property type="match status" value="1"/>
</dbReference>
<keyword evidence="10" id="KW-0449">Lipoprotein</keyword>